<dbReference type="GO" id="GO:0015627">
    <property type="term" value="C:type II protein secretion system complex"/>
    <property type="evidence" value="ECO:0007669"/>
    <property type="project" value="TreeGrafter"/>
</dbReference>
<dbReference type="Pfam" id="PF00263">
    <property type="entry name" value="Secretin"/>
    <property type="match status" value="1"/>
</dbReference>
<dbReference type="InterPro" id="IPR004846">
    <property type="entry name" value="T2SS/T3SS_dom"/>
</dbReference>
<evidence type="ECO:0000256" key="4">
    <source>
        <dbReference type="RuleBase" id="RU004003"/>
    </source>
</evidence>
<feature type="domain" description="Type II/III secretion system secretin-like" evidence="6">
    <location>
        <begin position="207"/>
        <end position="368"/>
    </location>
</feature>
<dbReference type="OrthoDB" id="9779724at2"/>
<reference evidence="8" key="2">
    <citation type="submission" date="2024-03" db="EMBL/GenBank/DDBJ databases">
        <title>Complete genome sequence of Sporomusa sphaeroides DSM 2875T isolated from mud of the Leine river and Sporomusa ovata DSM 2662T isolated from sugar beet leaf silage.</title>
        <authorList>
            <person name="Boeer T."/>
            <person name="Lueschen A."/>
            <person name="Daniel R."/>
            <person name="Poehlein A."/>
        </authorList>
    </citation>
    <scope>NUCLEOTIDE SEQUENCE</scope>
    <source>
        <strain evidence="8">DSM 2875</strain>
        <plasmid evidence="8">pSSP59</plasmid>
    </source>
</reference>
<keyword evidence="2 5" id="KW-0732">Signal</keyword>
<dbReference type="PANTHER" id="PTHR30332">
    <property type="entry name" value="PROBABLE GENERAL SECRETION PATHWAY PROTEIN D"/>
    <property type="match status" value="1"/>
</dbReference>
<evidence type="ECO:0000259" key="6">
    <source>
        <dbReference type="Pfam" id="PF00263"/>
    </source>
</evidence>
<evidence type="ECO:0000313" key="10">
    <source>
        <dbReference type="Proteomes" id="UP000245702"/>
    </source>
</evidence>
<dbReference type="InterPro" id="IPR038591">
    <property type="entry name" value="NolW-like_sf"/>
</dbReference>
<comment type="similarity">
    <text evidence="4">Belongs to the bacterial secretin family.</text>
</comment>
<geneLocation type="plasmid" evidence="8 9">
    <name>pSSP59</name>
</geneLocation>
<dbReference type="Gene3D" id="3.30.1370.120">
    <property type="match status" value="1"/>
</dbReference>
<dbReference type="GO" id="GO:0016020">
    <property type="term" value="C:membrane"/>
    <property type="evidence" value="ECO:0007669"/>
    <property type="project" value="UniProtKB-SubCell"/>
</dbReference>
<feature type="signal peptide" evidence="5">
    <location>
        <begin position="1"/>
        <end position="22"/>
    </location>
</feature>
<dbReference type="InterPro" id="IPR001775">
    <property type="entry name" value="GspD/PilQ"/>
</dbReference>
<evidence type="ECO:0000313" key="8">
    <source>
        <dbReference type="EMBL" id="WXA41905.1"/>
    </source>
</evidence>
<protein>
    <submittedName>
        <fullName evidence="8">Type IV pilus biogenesis and competence protein PilQ</fullName>
    </submittedName>
</protein>
<dbReference type="KEGG" id="ssph:SPSPH_047170"/>
<evidence type="ECO:0000256" key="5">
    <source>
        <dbReference type="SAM" id="SignalP"/>
    </source>
</evidence>
<evidence type="ECO:0000256" key="3">
    <source>
        <dbReference type="ARBA" id="ARBA00023136"/>
    </source>
</evidence>
<accession>A0A1U7M9U7</accession>
<reference evidence="7 10" key="1">
    <citation type="submission" date="2016-01" db="EMBL/GenBank/DDBJ databases">
        <authorList>
            <person name="Brown R."/>
        </authorList>
    </citation>
    <scope>NUCLEOTIDE SEQUENCE [LARGE SCALE GENOMIC DNA]</scope>
    <source>
        <strain evidence="7">Sporomusa sphaeroides DSM 2875</strain>
    </source>
</reference>
<dbReference type="Proteomes" id="UP000245702">
    <property type="component" value="Unassembled WGS sequence"/>
</dbReference>
<dbReference type="RefSeq" id="WP_075758111.1">
    <property type="nucleotide sequence ID" value="NZ_CP146992.1"/>
</dbReference>
<evidence type="ECO:0000256" key="2">
    <source>
        <dbReference type="ARBA" id="ARBA00022729"/>
    </source>
</evidence>
<dbReference type="GO" id="GO:0009306">
    <property type="term" value="P:protein secretion"/>
    <property type="evidence" value="ECO:0007669"/>
    <property type="project" value="InterPro"/>
</dbReference>
<evidence type="ECO:0000313" key="9">
    <source>
        <dbReference type="Proteomes" id="UP000186950"/>
    </source>
</evidence>
<dbReference type="InterPro" id="IPR050810">
    <property type="entry name" value="Bact_Secretion_Sys_Channel"/>
</dbReference>
<keyword evidence="3" id="KW-0472">Membrane</keyword>
<gene>
    <name evidence="8" type="primary">pilQ_2</name>
    <name evidence="8" type="ORF">SPSPH_047170</name>
    <name evidence="7" type="ORF">SSPH_04367</name>
</gene>
<keyword evidence="8" id="KW-0614">Plasmid</keyword>
<organism evidence="8 9">
    <name type="scientific">Sporomusa sphaeroides DSM 2875</name>
    <dbReference type="NCBI Taxonomy" id="1337886"/>
    <lineage>
        <taxon>Bacteria</taxon>
        <taxon>Bacillati</taxon>
        <taxon>Bacillota</taxon>
        <taxon>Negativicutes</taxon>
        <taxon>Selenomonadales</taxon>
        <taxon>Sporomusaceae</taxon>
        <taxon>Sporomusa</taxon>
    </lineage>
</organism>
<proteinExistence type="inferred from homology"/>
<dbReference type="Gene3D" id="3.55.50.30">
    <property type="match status" value="1"/>
</dbReference>
<keyword evidence="10" id="KW-1185">Reference proteome</keyword>
<name>A0A1U7M9U7_9FIRM</name>
<dbReference type="Proteomes" id="UP000186950">
    <property type="component" value="Plasmid pSSP59"/>
</dbReference>
<dbReference type="EMBL" id="FCOW01000042">
    <property type="protein sequence ID" value="CVK21672.1"/>
    <property type="molecule type" value="Genomic_DNA"/>
</dbReference>
<comment type="subcellular location">
    <subcellularLocation>
        <location evidence="1">Membrane</location>
    </subcellularLocation>
</comment>
<dbReference type="PRINTS" id="PR00811">
    <property type="entry name" value="BCTERIALGSPD"/>
</dbReference>
<feature type="chain" id="PRO_5014275207" evidence="5">
    <location>
        <begin position="23"/>
        <end position="411"/>
    </location>
</feature>
<sequence length="411" mass="45246">MKKLLIYVCAICLMIITAPVHAAEYKGADLPKTIHTLAKNAGLYAIVPDEIQGKINMTIPDTSLEEIMDKISQSYDFNWKIEDGYLIVSPAKINSLSKTINVRYANLSLVKTALQAYMPEANITIHPEYSTVTVDGTPWQIKKAQKTISELDIPTQRVLIMTQMVEISKSDSEKLGFNHVWGNYSNTSENKNISYATTLNAESIISRGKIIAKPFTITENGKTAEILIGEEVPVIKTDSFSDGSRSSSVEFKPVGVNFKATPRINIDDDGAHFVTVDLKPEISSITKWVEYNGGSKAPQIGTRKAETTVRVDSGETIVIGGLIKTEDIKSLSGIPILKDLPILGALFRSKDKNKSESEVMFFVTPYVLDKNGKIIKKNKESQEKAPTVTEQSLSTELPVNDVDAQISSVEI</sequence>
<dbReference type="EMBL" id="CP146992">
    <property type="protein sequence ID" value="WXA41905.1"/>
    <property type="molecule type" value="Genomic_DNA"/>
</dbReference>
<evidence type="ECO:0000313" key="7">
    <source>
        <dbReference type="EMBL" id="CVK21672.1"/>
    </source>
</evidence>
<evidence type="ECO:0000256" key="1">
    <source>
        <dbReference type="ARBA" id="ARBA00004370"/>
    </source>
</evidence>
<dbReference type="AlphaFoldDB" id="A0A1U7M9U7"/>
<dbReference type="PANTHER" id="PTHR30332:SF24">
    <property type="entry name" value="SECRETIN GSPD-RELATED"/>
    <property type="match status" value="1"/>
</dbReference>